<gene>
    <name evidence="1" type="ORF">DEO72_LG6g84</name>
</gene>
<accession>A0A4D6M2G9</accession>
<sequence length="169" mass="19276">MQDELNGKRKVEVDLLCDRCGMEPESTIHVLKGCPWASGIWLLCPLALHTQQMQALNFSDWVKEMGKCLDEEQLELMLVVAWALWSDINLLLFQDIQNYPVDVVNKAISFFEEYKKEKLKIVQTPIGWQAPPHGVYKMNTDAAIFNQPNKGLAACFIPPFPHLSHVPLI</sequence>
<proteinExistence type="predicted"/>
<name>A0A4D6M2G9_VIGUN</name>
<protein>
    <recommendedName>
        <fullName evidence="3">Reverse transcriptase zinc-binding domain-containing protein</fullName>
    </recommendedName>
</protein>
<organism evidence="1 2">
    <name type="scientific">Vigna unguiculata</name>
    <name type="common">Cowpea</name>
    <dbReference type="NCBI Taxonomy" id="3917"/>
    <lineage>
        <taxon>Eukaryota</taxon>
        <taxon>Viridiplantae</taxon>
        <taxon>Streptophyta</taxon>
        <taxon>Embryophyta</taxon>
        <taxon>Tracheophyta</taxon>
        <taxon>Spermatophyta</taxon>
        <taxon>Magnoliopsida</taxon>
        <taxon>eudicotyledons</taxon>
        <taxon>Gunneridae</taxon>
        <taxon>Pentapetalae</taxon>
        <taxon>rosids</taxon>
        <taxon>fabids</taxon>
        <taxon>Fabales</taxon>
        <taxon>Fabaceae</taxon>
        <taxon>Papilionoideae</taxon>
        <taxon>50 kb inversion clade</taxon>
        <taxon>NPAAA clade</taxon>
        <taxon>indigoferoid/millettioid clade</taxon>
        <taxon>Phaseoleae</taxon>
        <taxon>Vigna</taxon>
    </lineage>
</organism>
<evidence type="ECO:0000313" key="2">
    <source>
        <dbReference type="Proteomes" id="UP000501690"/>
    </source>
</evidence>
<evidence type="ECO:0008006" key="3">
    <source>
        <dbReference type="Google" id="ProtNLM"/>
    </source>
</evidence>
<dbReference type="EMBL" id="CP039350">
    <property type="protein sequence ID" value="QCD95392.1"/>
    <property type="molecule type" value="Genomic_DNA"/>
</dbReference>
<dbReference type="AlphaFoldDB" id="A0A4D6M2G9"/>
<reference evidence="1 2" key="1">
    <citation type="submission" date="2019-04" db="EMBL/GenBank/DDBJ databases">
        <title>An improved genome assembly and genetic linkage map for asparagus bean, Vigna unguiculata ssp. sesquipedialis.</title>
        <authorList>
            <person name="Xia Q."/>
            <person name="Zhang R."/>
            <person name="Dong Y."/>
        </authorList>
    </citation>
    <scope>NUCLEOTIDE SEQUENCE [LARGE SCALE GENOMIC DNA]</scope>
    <source>
        <tissue evidence="1">Leaf</tissue>
    </source>
</reference>
<evidence type="ECO:0000313" key="1">
    <source>
        <dbReference type="EMBL" id="QCD95392.1"/>
    </source>
</evidence>
<dbReference type="Proteomes" id="UP000501690">
    <property type="component" value="Linkage Group LG6"/>
</dbReference>
<keyword evidence="2" id="KW-1185">Reference proteome</keyword>